<evidence type="ECO:0000313" key="2">
    <source>
        <dbReference type="Proteomes" id="UP000473574"/>
    </source>
</evidence>
<dbReference type="EMBL" id="QZCE01000002">
    <property type="protein sequence ID" value="NEZ66186.1"/>
    <property type="molecule type" value="Genomic_DNA"/>
</dbReference>
<sequence>MTFDAETLYKLLPAIYRIRDVDQGEPLKALVQVLAREVAVLETDLEQLYDDQFIETCAEWVVPYIGDLIGNRSLYTNLPEFPSNRDQVANTIGYCRRKGTAAMLEQLARDVTGWPARVVEFFELLSTTQSMNHVRQHNLVTPDLRRWQALTYLGTPFETTPHLAEMRRIASQRGRYNIPNIGLHLWRLQPYTLSLFLSAARPVVPLADGRYRFHPVGLDAPLFNPPLPEILFTLAAPINVPDPLPRRVLYEELEAWRQAIANGQSFQPEYFATGDSSQMGARQPVFEVVVVDNGVETSIPPEEILICNLADWRRPPTTQSYQPSDPDQAPVSLPIQVAVDPLLGRISFPPEVVPEQVNVGYTYGFSHDVGGGPYDRGDSVFPLLERPVTWQRGVSLAADPADADVVPTLSEAINQWNARPPGSFGVIAMIDSQTYAEDFPTINIPEGSQLLIVAADWPLVPIPDSPLLQRQLGDLAPEFLRPHLQGDLTIAGTAPDGNDSLGELFLNGLWIEGSLTVQPGNVNRVQLDHCTLVPFTNTEPVPRSLAVQANNSLLTVQLDHTITGPVTIAETIEDLRVVTSLVDGGGEVAIAAPDTPTHIQTSTLLGTTTVRSLEASNSIFTHTVTVQRRQVGCVRFSSLPLNSQAPRRYQCQPNLALAALATQLNLPAIEDPDQQAQIERRLSPQFTSRRYGDPAYGQLSQRCAEEIRQGADDEAEMGVFHDLYQPQRETNLRVRLDEYLRFSLEAGIFYIT</sequence>
<reference evidence="1 2" key="1">
    <citation type="journal article" date="2020" name="Microb. Ecol.">
        <title>Ecogenomics of the Marine Benthic Filamentous Cyanobacterium Adonisia.</title>
        <authorList>
            <person name="Walter J.M."/>
            <person name="Coutinho F.H."/>
            <person name="Leomil L."/>
            <person name="Hargreaves P.I."/>
            <person name="Campeao M.E."/>
            <person name="Vieira V.V."/>
            <person name="Silva B.S."/>
            <person name="Fistarol G.O."/>
            <person name="Salomon P.S."/>
            <person name="Sawabe T."/>
            <person name="Mino S."/>
            <person name="Hosokawa M."/>
            <person name="Miyashita H."/>
            <person name="Maruyama F."/>
            <person name="van Verk M.C."/>
            <person name="Dutilh B.E."/>
            <person name="Thompson C.C."/>
            <person name="Thompson F.L."/>
        </authorList>
    </citation>
    <scope>NUCLEOTIDE SEQUENCE [LARGE SCALE GENOMIC DNA]</scope>
    <source>
        <strain evidence="1 2">CCMR0082</strain>
    </source>
</reference>
<evidence type="ECO:0000313" key="1">
    <source>
        <dbReference type="EMBL" id="NEZ66186.1"/>
    </source>
</evidence>
<protein>
    <submittedName>
        <fullName evidence="1">Uncharacterized protein</fullName>
    </submittedName>
</protein>
<name>A0A6M0SCZ1_9CYAN</name>
<dbReference type="RefSeq" id="WP_163668107.1">
    <property type="nucleotide sequence ID" value="NZ_QZCE01000002.1"/>
</dbReference>
<proteinExistence type="predicted"/>
<comment type="caution">
    <text evidence="1">The sequence shown here is derived from an EMBL/GenBank/DDBJ whole genome shotgun (WGS) entry which is preliminary data.</text>
</comment>
<accession>A0A6M0SCZ1</accession>
<dbReference type="Proteomes" id="UP000473574">
    <property type="component" value="Unassembled WGS sequence"/>
</dbReference>
<organism evidence="1 2">
    <name type="scientific">Adonisia turfae CCMR0082</name>
    <dbReference type="NCBI Taxonomy" id="2304604"/>
    <lineage>
        <taxon>Bacteria</taxon>
        <taxon>Bacillati</taxon>
        <taxon>Cyanobacteriota</taxon>
        <taxon>Adonisia</taxon>
        <taxon>Adonisia turfae</taxon>
    </lineage>
</organism>
<dbReference type="AlphaFoldDB" id="A0A6M0SCZ1"/>
<gene>
    <name evidence="1" type="ORF">D0962_26060</name>
</gene>